<feature type="binding site" evidence="11">
    <location>
        <position position="84"/>
    </location>
    <ligand>
        <name>substrate</name>
    </ligand>
</feature>
<dbReference type="RefSeq" id="WP_304601395.1">
    <property type="nucleotide sequence ID" value="NZ_JAUQYP010000001.1"/>
</dbReference>
<feature type="binding site" evidence="11">
    <location>
        <position position="39"/>
    </location>
    <ligand>
        <name>substrate</name>
    </ligand>
</feature>
<comment type="function">
    <text evidence="11">Catalyzes the specific phosphorylation of the 3-hydroxyl group of shikimic acid using ATP as a cosubstrate.</text>
</comment>
<keyword evidence="7 11" id="KW-0418">Kinase</keyword>
<evidence type="ECO:0000256" key="2">
    <source>
        <dbReference type="ARBA" id="ARBA00006997"/>
    </source>
</evidence>
<dbReference type="PRINTS" id="PR01100">
    <property type="entry name" value="SHIKIMTKNASE"/>
</dbReference>
<dbReference type="PANTHER" id="PTHR21087:SF16">
    <property type="entry name" value="SHIKIMATE KINASE 1, CHLOROPLASTIC"/>
    <property type="match status" value="1"/>
</dbReference>
<comment type="subcellular location">
    <subcellularLocation>
        <location evidence="11">Cytoplasm</location>
    </subcellularLocation>
</comment>
<evidence type="ECO:0000313" key="12">
    <source>
        <dbReference type="EMBL" id="MDO8107787.1"/>
    </source>
</evidence>
<keyword evidence="4 11" id="KW-0028">Amino-acid biosynthesis</keyword>
<gene>
    <name evidence="11" type="primary">aroK</name>
    <name evidence="12" type="ORF">Q6348_11320</name>
</gene>
<feature type="binding site" evidence="11">
    <location>
        <position position="144"/>
    </location>
    <ligand>
        <name>substrate</name>
    </ligand>
</feature>
<dbReference type="SUPFAM" id="SSF52540">
    <property type="entry name" value="P-loop containing nucleoside triphosphate hydrolases"/>
    <property type="match status" value="1"/>
</dbReference>
<accession>A0ABT9DEU9</accession>
<evidence type="ECO:0000256" key="8">
    <source>
        <dbReference type="ARBA" id="ARBA00022840"/>
    </source>
</evidence>
<feature type="binding site" evidence="11">
    <location>
        <position position="161"/>
    </location>
    <ligand>
        <name>ATP</name>
        <dbReference type="ChEBI" id="CHEBI:30616"/>
    </ligand>
</feature>
<dbReference type="InterPro" id="IPR031322">
    <property type="entry name" value="Shikimate/glucono_kinase"/>
</dbReference>
<dbReference type="EC" id="2.7.1.71" evidence="3 11"/>
<comment type="pathway">
    <text evidence="1 11">Metabolic intermediate biosynthesis; chorismate biosynthesis; chorismate from D-erythrose 4-phosphate and phosphoenolpyruvate: step 5/7.</text>
</comment>
<dbReference type="EMBL" id="JAUQYP010000001">
    <property type="protein sequence ID" value="MDO8107787.1"/>
    <property type="molecule type" value="Genomic_DNA"/>
</dbReference>
<dbReference type="InterPro" id="IPR000623">
    <property type="entry name" value="Shikimate_kinase/TSH1"/>
</dbReference>
<evidence type="ECO:0000256" key="1">
    <source>
        <dbReference type="ARBA" id="ARBA00004842"/>
    </source>
</evidence>
<feature type="binding site" evidence="11">
    <location>
        <position position="126"/>
    </location>
    <ligand>
        <name>ATP</name>
        <dbReference type="ChEBI" id="CHEBI:30616"/>
    </ligand>
</feature>
<keyword evidence="11" id="KW-0479">Metal-binding</keyword>
<evidence type="ECO:0000256" key="11">
    <source>
        <dbReference type="HAMAP-Rule" id="MF_00109"/>
    </source>
</evidence>
<protein>
    <recommendedName>
        <fullName evidence="3 11">Shikimate kinase</fullName>
        <shortName evidence="11">SK</shortName>
        <ecNumber evidence="3 11">2.7.1.71</ecNumber>
    </recommendedName>
</protein>
<feature type="binding site" evidence="11">
    <location>
        <position position="63"/>
    </location>
    <ligand>
        <name>substrate</name>
    </ligand>
</feature>
<dbReference type="InterPro" id="IPR027417">
    <property type="entry name" value="P-loop_NTPase"/>
</dbReference>
<evidence type="ECO:0000256" key="4">
    <source>
        <dbReference type="ARBA" id="ARBA00022605"/>
    </source>
</evidence>
<comment type="similarity">
    <text evidence="2 11">Belongs to the shikimate kinase family.</text>
</comment>
<name>A0ABT9DEU9_9CELL</name>
<evidence type="ECO:0000256" key="10">
    <source>
        <dbReference type="ARBA" id="ARBA00048567"/>
    </source>
</evidence>
<evidence type="ECO:0000256" key="9">
    <source>
        <dbReference type="ARBA" id="ARBA00023141"/>
    </source>
</evidence>
<dbReference type="GO" id="GO:0016301">
    <property type="term" value="F:kinase activity"/>
    <property type="evidence" value="ECO:0007669"/>
    <property type="project" value="UniProtKB-KW"/>
</dbReference>
<dbReference type="PROSITE" id="PS01128">
    <property type="entry name" value="SHIKIMATE_KINASE"/>
    <property type="match status" value="1"/>
</dbReference>
<evidence type="ECO:0000256" key="6">
    <source>
        <dbReference type="ARBA" id="ARBA00022741"/>
    </source>
</evidence>
<keyword evidence="5 11" id="KW-0808">Transferase</keyword>
<feature type="binding site" evidence="11">
    <location>
        <begin position="17"/>
        <end position="22"/>
    </location>
    <ligand>
        <name>ATP</name>
        <dbReference type="ChEBI" id="CHEBI:30616"/>
    </ligand>
</feature>
<evidence type="ECO:0000256" key="7">
    <source>
        <dbReference type="ARBA" id="ARBA00022777"/>
    </source>
</evidence>
<evidence type="ECO:0000313" key="13">
    <source>
        <dbReference type="Proteomes" id="UP001232536"/>
    </source>
</evidence>
<keyword evidence="11" id="KW-0963">Cytoplasm</keyword>
<dbReference type="Pfam" id="PF01202">
    <property type="entry name" value="SKI"/>
    <property type="match status" value="1"/>
</dbReference>
<comment type="caution">
    <text evidence="11">Lacks conserved residue(s) required for the propagation of feature annotation.</text>
</comment>
<dbReference type="InterPro" id="IPR023000">
    <property type="entry name" value="Shikimate_kinase_CS"/>
</dbReference>
<dbReference type="Gene3D" id="3.40.50.300">
    <property type="entry name" value="P-loop containing nucleotide triphosphate hydrolases"/>
    <property type="match status" value="1"/>
</dbReference>
<dbReference type="PANTHER" id="PTHR21087">
    <property type="entry name" value="SHIKIMATE KINASE"/>
    <property type="match status" value="1"/>
</dbReference>
<keyword evidence="9 11" id="KW-0057">Aromatic amino acid biosynthesis</keyword>
<comment type="caution">
    <text evidence="12">The sequence shown here is derived from an EMBL/GenBank/DDBJ whole genome shotgun (WGS) entry which is preliminary data.</text>
</comment>
<organism evidence="12 13">
    <name type="scientific">Actinotalea lenta</name>
    <dbReference type="NCBI Taxonomy" id="3064654"/>
    <lineage>
        <taxon>Bacteria</taxon>
        <taxon>Bacillati</taxon>
        <taxon>Actinomycetota</taxon>
        <taxon>Actinomycetes</taxon>
        <taxon>Micrococcales</taxon>
        <taxon>Cellulomonadaceae</taxon>
        <taxon>Actinotalea</taxon>
    </lineage>
</organism>
<sequence length="181" mass="18917">MTSSDPRPSVVLVGPPGSGVPAVAAAVATRLQLPLVDTDVEVERATGRPVGDVIVSDGEEAFRALERRAVTEALHTAGVVALGGGAVVDASTRGALEEFRAAGGVVVFCDVTLAHAVPRLGFNQPRPVLPGNPRAIWQALMEQRRPHYLEVASVRVDTDGRGPDDVASDVVTAIREQEETA</sequence>
<evidence type="ECO:0000256" key="5">
    <source>
        <dbReference type="ARBA" id="ARBA00022679"/>
    </source>
</evidence>
<comment type="catalytic activity">
    <reaction evidence="10 11">
        <text>shikimate + ATP = 3-phosphoshikimate + ADP + H(+)</text>
        <dbReference type="Rhea" id="RHEA:13121"/>
        <dbReference type="ChEBI" id="CHEBI:15378"/>
        <dbReference type="ChEBI" id="CHEBI:30616"/>
        <dbReference type="ChEBI" id="CHEBI:36208"/>
        <dbReference type="ChEBI" id="CHEBI:145989"/>
        <dbReference type="ChEBI" id="CHEBI:456216"/>
        <dbReference type="EC" id="2.7.1.71"/>
    </reaction>
</comment>
<dbReference type="HAMAP" id="MF_00109">
    <property type="entry name" value="Shikimate_kinase"/>
    <property type="match status" value="1"/>
</dbReference>
<dbReference type="Proteomes" id="UP001232536">
    <property type="component" value="Unassembled WGS sequence"/>
</dbReference>
<reference evidence="12 13" key="1">
    <citation type="submission" date="2023-07" db="EMBL/GenBank/DDBJ databases">
        <title>Description of novel actinomycetes strains, isolated from tidal flat sediment.</title>
        <authorList>
            <person name="Lu C."/>
        </authorList>
    </citation>
    <scope>NUCLEOTIDE SEQUENCE [LARGE SCALE GENOMIC DNA]</scope>
    <source>
        <strain evidence="12 13">SYSU T00b441</strain>
    </source>
</reference>
<keyword evidence="8 11" id="KW-0067">ATP-binding</keyword>
<evidence type="ECO:0000256" key="3">
    <source>
        <dbReference type="ARBA" id="ARBA00012154"/>
    </source>
</evidence>
<proteinExistence type="inferred from homology"/>
<keyword evidence="13" id="KW-1185">Reference proteome</keyword>
<comment type="cofactor">
    <cofactor evidence="11">
        <name>Mg(2+)</name>
        <dbReference type="ChEBI" id="CHEBI:18420"/>
    </cofactor>
    <text evidence="11">Binds 1 Mg(2+) ion per subunit.</text>
</comment>
<dbReference type="CDD" id="cd00464">
    <property type="entry name" value="SK"/>
    <property type="match status" value="1"/>
</dbReference>
<keyword evidence="6 11" id="KW-0547">Nucleotide-binding</keyword>
<keyword evidence="11" id="KW-0460">Magnesium</keyword>
<comment type="subunit">
    <text evidence="11">Monomer.</text>
</comment>